<proteinExistence type="inferred from homology"/>
<evidence type="ECO:0000256" key="8">
    <source>
        <dbReference type="ARBA" id="ARBA00023157"/>
    </source>
</evidence>
<evidence type="ECO:0000256" key="9">
    <source>
        <dbReference type="PROSITE-ProRule" id="PRU00090"/>
    </source>
</evidence>
<dbReference type="InterPro" id="IPR020067">
    <property type="entry name" value="Frizzled_dom"/>
</dbReference>
<dbReference type="GO" id="GO:0017147">
    <property type="term" value="F:Wnt-protein binding"/>
    <property type="evidence" value="ECO:0007669"/>
    <property type="project" value="TreeGrafter"/>
</dbReference>
<dbReference type="InterPro" id="IPR015526">
    <property type="entry name" value="Frizzled/SFRP"/>
</dbReference>
<keyword evidence="7" id="KW-0221">Differentiation</keyword>
<dbReference type="AlphaFoldDB" id="A0A9Q1FZW5"/>
<evidence type="ECO:0000256" key="10">
    <source>
        <dbReference type="SAM" id="SignalP"/>
    </source>
</evidence>
<dbReference type="EMBL" id="JAINUF010000003">
    <property type="protein sequence ID" value="KAJ8370790.1"/>
    <property type="molecule type" value="Genomic_DNA"/>
</dbReference>
<keyword evidence="6 10" id="KW-0732">Signal</keyword>
<protein>
    <recommendedName>
        <fullName evidence="15">Secreted frizzled-related protein 5</fullName>
    </recommendedName>
</protein>
<feature type="signal peptide" evidence="10">
    <location>
        <begin position="1"/>
        <end position="32"/>
    </location>
</feature>
<dbReference type="PROSITE" id="PS50038">
    <property type="entry name" value="FZ"/>
    <property type="match status" value="1"/>
</dbReference>
<dbReference type="OrthoDB" id="10053709at2759"/>
<keyword evidence="14" id="KW-1185">Reference proteome</keyword>
<sequence>MPIASLLFPAHPLRLPVLQVLVLLPCLAPVLGAGQRGGGGHWEPRSSSRCLPIPSSMALCHDIGYPTMRMPNLLGHESLGEAVQQSASWLPLLARECHPDARIFLCSLFAPVCLNRFISPCRSLCESVRDSCAPIMACYGYPWPAILSCDQFPADHLMCISSVTNSTVPDAGSRKAVPRASCRDCELEEAKSARDVLDTFCRNDFVVKLRLSRLNSSGVSLAPFSLASKVKVLKHGPLLGGQIRARLQTWLERDATCVHNMTRRQPRGGAYLVTGNVQGERLVVAKAFSWHKRQRNLMTAARKWKRHRCRG</sequence>
<feature type="domain" description="NTR" evidence="12">
    <location>
        <begin position="182"/>
        <end position="309"/>
    </location>
</feature>
<dbReference type="FunFam" id="1.10.2000.10:FF:000001">
    <property type="entry name" value="secreted frizzled-related protein 2"/>
    <property type="match status" value="1"/>
</dbReference>
<evidence type="ECO:0000313" key="14">
    <source>
        <dbReference type="Proteomes" id="UP001152622"/>
    </source>
</evidence>
<evidence type="ECO:0000256" key="1">
    <source>
        <dbReference type="ARBA" id="ARBA00004613"/>
    </source>
</evidence>
<feature type="domain" description="FZ" evidence="11">
    <location>
        <begin position="45"/>
        <end position="162"/>
    </location>
</feature>
<dbReference type="SUPFAM" id="SSF63501">
    <property type="entry name" value="Frizzled cysteine-rich domain"/>
    <property type="match status" value="1"/>
</dbReference>
<keyword evidence="5" id="KW-0879">Wnt signaling pathway</keyword>
<evidence type="ECO:0000256" key="2">
    <source>
        <dbReference type="ARBA" id="ARBA00010054"/>
    </source>
</evidence>
<dbReference type="GO" id="GO:0030154">
    <property type="term" value="P:cell differentiation"/>
    <property type="evidence" value="ECO:0007669"/>
    <property type="project" value="UniProtKB-KW"/>
</dbReference>
<feature type="disulfide bond" evidence="9">
    <location>
        <begin position="125"/>
        <end position="149"/>
    </location>
</feature>
<evidence type="ECO:0000256" key="3">
    <source>
        <dbReference type="ARBA" id="ARBA00022473"/>
    </source>
</evidence>
<comment type="similarity">
    <text evidence="2">Belongs to the secreted frizzled-related protein (sFRP) family.</text>
</comment>
<keyword evidence="4" id="KW-0964">Secreted</keyword>
<evidence type="ECO:0008006" key="15">
    <source>
        <dbReference type="Google" id="ProtNLM"/>
    </source>
</evidence>
<evidence type="ECO:0000256" key="4">
    <source>
        <dbReference type="ARBA" id="ARBA00022525"/>
    </source>
</evidence>
<dbReference type="InterPro" id="IPR036790">
    <property type="entry name" value="Frizzled_dom_sf"/>
</dbReference>
<comment type="caution">
    <text evidence="13">The sequence shown here is derived from an EMBL/GenBank/DDBJ whole genome shotgun (WGS) entry which is preliminary data.</text>
</comment>
<dbReference type="Gene3D" id="1.10.2000.10">
    <property type="entry name" value="Frizzled cysteine-rich domain"/>
    <property type="match status" value="1"/>
</dbReference>
<evidence type="ECO:0000256" key="5">
    <source>
        <dbReference type="ARBA" id="ARBA00022687"/>
    </source>
</evidence>
<dbReference type="GO" id="GO:0035567">
    <property type="term" value="P:non-canonical Wnt signaling pathway"/>
    <property type="evidence" value="ECO:0007669"/>
    <property type="project" value="TreeGrafter"/>
</dbReference>
<evidence type="ECO:0000259" key="11">
    <source>
        <dbReference type="PROSITE" id="PS50038"/>
    </source>
</evidence>
<comment type="subcellular location">
    <subcellularLocation>
        <location evidence="1">Secreted</location>
    </subcellularLocation>
</comment>
<feature type="disulfide bond" evidence="9">
    <location>
        <begin position="60"/>
        <end position="106"/>
    </location>
</feature>
<evidence type="ECO:0000259" key="12">
    <source>
        <dbReference type="PROSITE" id="PS50189"/>
    </source>
</evidence>
<dbReference type="Pfam" id="PF01392">
    <property type="entry name" value="Fz"/>
    <property type="match status" value="1"/>
</dbReference>
<reference evidence="13" key="1">
    <citation type="journal article" date="2023" name="Science">
        <title>Genome structures resolve the early diversification of teleost fishes.</title>
        <authorList>
            <person name="Parey E."/>
            <person name="Louis A."/>
            <person name="Montfort J."/>
            <person name="Bouchez O."/>
            <person name="Roques C."/>
            <person name="Iampietro C."/>
            <person name="Lluch J."/>
            <person name="Castinel A."/>
            <person name="Donnadieu C."/>
            <person name="Desvignes T."/>
            <person name="Floi Bucao C."/>
            <person name="Jouanno E."/>
            <person name="Wen M."/>
            <person name="Mejri S."/>
            <person name="Dirks R."/>
            <person name="Jansen H."/>
            <person name="Henkel C."/>
            <person name="Chen W.J."/>
            <person name="Zahm M."/>
            <person name="Cabau C."/>
            <person name="Klopp C."/>
            <person name="Thompson A.W."/>
            <person name="Robinson-Rechavi M."/>
            <person name="Braasch I."/>
            <person name="Lecointre G."/>
            <person name="Bobe J."/>
            <person name="Postlethwait J.H."/>
            <person name="Berthelot C."/>
            <person name="Roest Crollius H."/>
            <person name="Guiguen Y."/>
        </authorList>
    </citation>
    <scope>NUCLEOTIDE SEQUENCE</scope>
    <source>
        <strain evidence="13">WJC10195</strain>
    </source>
</reference>
<evidence type="ECO:0000313" key="13">
    <source>
        <dbReference type="EMBL" id="KAJ8370790.1"/>
    </source>
</evidence>
<dbReference type="PANTHER" id="PTHR11309">
    <property type="entry name" value="FRIZZLED"/>
    <property type="match status" value="1"/>
</dbReference>
<dbReference type="CDD" id="cd03580">
    <property type="entry name" value="NTR_Sfrp1_like"/>
    <property type="match status" value="1"/>
</dbReference>
<keyword evidence="8 9" id="KW-1015">Disulfide bond</keyword>
<dbReference type="InterPro" id="IPR001134">
    <property type="entry name" value="Netrin_domain"/>
</dbReference>
<evidence type="ECO:0000256" key="7">
    <source>
        <dbReference type="ARBA" id="ARBA00022782"/>
    </source>
</evidence>
<dbReference type="GO" id="GO:0005615">
    <property type="term" value="C:extracellular space"/>
    <property type="evidence" value="ECO:0007669"/>
    <property type="project" value="TreeGrafter"/>
</dbReference>
<feature type="chain" id="PRO_5040298504" description="Secreted frizzled-related protein 5" evidence="10">
    <location>
        <begin position="33"/>
        <end position="311"/>
    </location>
</feature>
<accession>A0A9Q1FZW5</accession>
<keyword evidence="3" id="KW-0217">Developmental protein</keyword>
<dbReference type="GO" id="GO:0060070">
    <property type="term" value="P:canonical Wnt signaling pathway"/>
    <property type="evidence" value="ECO:0007669"/>
    <property type="project" value="TreeGrafter"/>
</dbReference>
<dbReference type="PROSITE" id="PS50189">
    <property type="entry name" value="NTR"/>
    <property type="match status" value="1"/>
</dbReference>
<evidence type="ECO:0000256" key="6">
    <source>
        <dbReference type="ARBA" id="ARBA00022729"/>
    </source>
</evidence>
<comment type="caution">
    <text evidence="9">Lacks conserved residue(s) required for the propagation of feature annotation.</text>
</comment>
<dbReference type="SMART" id="SM00063">
    <property type="entry name" value="FRI"/>
    <property type="match status" value="1"/>
</dbReference>
<dbReference type="PANTHER" id="PTHR11309:SF133">
    <property type="entry name" value="SECRETED FRIZZLED-RELATED PROTEIN 5"/>
    <property type="match status" value="1"/>
</dbReference>
<gene>
    <name evidence="13" type="ORF">SKAU_G00108180</name>
</gene>
<organism evidence="13 14">
    <name type="scientific">Synaphobranchus kaupii</name>
    <name type="common">Kaup's arrowtooth eel</name>
    <dbReference type="NCBI Taxonomy" id="118154"/>
    <lineage>
        <taxon>Eukaryota</taxon>
        <taxon>Metazoa</taxon>
        <taxon>Chordata</taxon>
        <taxon>Craniata</taxon>
        <taxon>Vertebrata</taxon>
        <taxon>Euteleostomi</taxon>
        <taxon>Actinopterygii</taxon>
        <taxon>Neopterygii</taxon>
        <taxon>Teleostei</taxon>
        <taxon>Anguilliformes</taxon>
        <taxon>Synaphobranchidae</taxon>
        <taxon>Synaphobranchus</taxon>
    </lineage>
</organism>
<name>A0A9Q1FZW5_SYNKA</name>
<dbReference type="Proteomes" id="UP001152622">
    <property type="component" value="Chromosome 3"/>
</dbReference>